<evidence type="ECO:0000313" key="3">
    <source>
        <dbReference type="Proteomes" id="UP000289738"/>
    </source>
</evidence>
<dbReference type="PANTHER" id="PTHR33710:SF77">
    <property type="entry name" value="DNASE I-LIKE SUPERFAMILY PROTEIN"/>
    <property type="match status" value="1"/>
</dbReference>
<comment type="caution">
    <text evidence="2">The sequence shown here is derived from an EMBL/GenBank/DDBJ whole genome shotgun (WGS) entry which is preliminary data.</text>
</comment>
<dbReference type="AlphaFoldDB" id="A0A444YPR3"/>
<reference evidence="2 3" key="1">
    <citation type="submission" date="2019-01" db="EMBL/GenBank/DDBJ databases">
        <title>Sequencing of cultivated peanut Arachis hypogaea provides insights into genome evolution and oil improvement.</title>
        <authorList>
            <person name="Chen X."/>
        </authorList>
    </citation>
    <scope>NUCLEOTIDE SEQUENCE [LARGE SCALE GENOMIC DNA]</scope>
    <source>
        <strain evidence="3">cv. Fuhuasheng</strain>
        <tissue evidence="2">Leaves</tissue>
    </source>
</reference>
<evidence type="ECO:0000313" key="2">
    <source>
        <dbReference type="EMBL" id="RYR03897.1"/>
    </source>
</evidence>
<feature type="region of interest" description="Disordered" evidence="1">
    <location>
        <begin position="255"/>
        <end position="275"/>
    </location>
</feature>
<proteinExistence type="predicted"/>
<dbReference type="EMBL" id="SDMP01000016">
    <property type="protein sequence ID" value="RYR03897.1"/>
    <property type="molecule type" value="Genomic_DNA"/>
</dbReference>
<accession>A0A444YPR3</accession>
<sequence>METQESPVAATFVPEIAIMDEDMGYPRKPDPPDSHSIESTIMVEAALLFEAEMIERSEERMKKEEELKNEASHIGDPKGSDMGKEISLEGDEMQLEYVIEEANGFSGGGDLGRKKGGGRMDVRACQRFKEWMNACSLIDLGYIGTKFTWRGLYGREEIGCLNGWIEFGEARVDVLTRTNSDHHPLLVTIELQNQKGRNKPFRFEMHPEYEEFVNQKWDRGASLNQALVMLMNDLKQLFEEEVVIAQPLSLLPPQQKNCTKHKQSPPHSPLVSQGRASLGPVAVSARRLAKLVNIDHEHFSEHWVRNSQAIKIFNNHVSGDQNDVYYGTVLCTLGCQLDDLYVSHHALSFPCPQDIANYSCYTTLLVLDLLH</sequence>
<protein>
    <submittedName>
        <fullName evidence="2">Uncharacterized protein</fullName>
    </submittedName>
</protein>
<evidence type="ECO:0000256" key="1">
    <source>
        <dbReference type="SAM" id="MobiDB-lite"/>
    </source>
</evidence>
<keyword evidence="3" id="KW-1185">Reference proteome</keyword>
<dbReference type="Proteomes" id="UP000289738">
    <property type="component" value="Chromosome B06"/>
</dbReference>
<organism evidence="2 3">
    <name type="scientific">Arachis hypogaea</name>
    <name type="common">Peanut</name>
    <dbReference type="NCBI Taxonomy" id="3818"/>
    <lineage>
        <taxon>Eukaryota</taxon>
        <taxon>Viridiplantae</taxon>
        <taxon>Streptophyta</taxon>
        <taxon>Embryophyta</taxon>
        <taxon>Tracheophyta</taxon>
        <taxon>Spermatophyta</taxon>
        <taxon>Magnoliopsida</taxon>
        <taxon>eudicotyledons</taxon>
        <taxon>Gunneridae</taxon>
        <taxon>Pentapetalae</taxon>
        <taxon>rosids</taxon>
        <taxon>fabids</taxon>
        <taxon>Fabales</taxon>
        <taxon>Fabaceae</taxon>
        <taxon>Papilionoideae</taxon>
        <taxon>50 kb inversion clade</taxon>
        <taxon>dalbergioids sensu lato</taxon>
        <taxon>Dalbergieae</taxon>
        <taxon>Pterocarpus clade</taxon>
        <taxon>Arachis</taxon>
    </lineage>
</organism>
<name>A0A444YPR3_ARAHY</name>
<gene>
    <name evidence="2" type="ORF">Ahy_B06g083303</name>
</gene>
<dbReference type="PANTHER" id="PTHR33710">
    <property type="entry name" value="BNAC02G09200D PROTEIN"/>
    <property type="match status" value="1"/>
</dbReference>